<gene>
    <name evidence="9" type="ORF">HH215_25955</name>
</gene>
<keyword evidence="10" id="KW-1185">Reference proteome</keyword>
<keyword evidence="5 9" id="KW-0418">Kinase</keyword>
<dbReference type="InterPro" id="IPR003660">
    <property type="entry name" value="HAMP_dom"/>
</dbReference>
<dbReference type="SUPFAM" id="SSF158472">
    <property type="entry name" value="HAMP domain-like"/>
    <property type="match status" value="1"/>
</dbReference>
<evidence type="ECO:0000256" key="2">
    <source>
        <dbReference type="ARBA" id="ARBA00022475"/>
    </source>
</evidence>
<dbReference type="EMBL" id="CP051680">
    <property type="protein sequence ID" value="QJD86271.1"/>
    <property type="molecule type" value="Genomic_DNA"/>
</dbReference>
<dbReference type="Proteomes" id="UP000502248">
    <property type="component" value="Chromosome"/>
</dbReference>
<dbReference type="CDD" id="cd06225">
    <property type="entry name" value="HAMP"/>
    <property type="match status" value="1"/>
</dbReference>
<dbReference type="GO" id="GO:0000155">
    <property type="term" value="F:phosphorelay sensor kinase activity"/>
    <property type="evidence" value="ECO:0007669"/>
    <property type="project" value="InterPro"/>
</dbReference>
<evidence type="ECO:0000256" key="1">
    <source>
        <dbReference type="ARBA" id="ARBA00004651"/>
    </source>
</evidence>
<accession>A0A7Z2ZNC7</accession>
<sequence length="585" mass="66716">MKEQALSYNEEVLQSVSSFFADQNANLKKTMNYIYYGETMENGRGNAIISSFQYLNSHSPKSSNLSISNETRKNAESVYSFLDERALPSDPNLLDTLLVNATFDFKLMGTRNGLMKTEQYFPKLSAAITENSKDSNINRNKTYLIPAFAETRDDSSPRVYSIYDYLRDPEDPSVSIGYLIMTYRSDMLKKAYERYQKYLVGTILILSQDGGIIFDSSGQYYDKPFPYSSAILESSGSTMTIRNSIININENEEYGFLVVGMIPQSELFSDVRSITRVISYTALVCLLLTLALTFLGTSVFSKRLGDVLRTIKEIQKGNLSARALTQDRKDEVGLIAYNLNLMSERLEEYIKREYIWELQRKDAELKQKTAELYALQSQINPHFLYNTLEAIRMKALSMQDYTVSQMIKMLANLFRSSIKDEMVISIDNEIRYCRSFLELYNLRFEELFEVVVDVEEEILTYGIPKHLLQPIVENSIVHGIDMSRDNNVITINGRRAGNLIQISVYDNGNGIEPARLGLINNQLQNLHMFGQENIGLVNVESRIKLIYGNECGIHIQSGNGGTKITLTLSAMTKEELRRNVQSIDR</sequence>
<reference evidence="9 10" key="1">
    <citation type="submission" date="2020-04" db="EMBL/GenBank/DDBJ databases">
        <title>Genome sequencing of novel species.</title>
        <authorList>
            <person name="Heo J."/>
            <person name="Kim S.-J."/>
            <person name="Kim J.-S."/>
            <person name="Hong S.-B."/>
            <person name="Kwon S.-W."/>
        </authorList>
    </citation>
    <scope>NUCLEOTIDE SEQUENCE [LARGE SCALE GENOMIC DNA]</scope>
    <source>
        <strain evidence="9 10">MFER-1</strain>
    </source>
</reference>
<keyword evidence="6 7" id="KW-0472">Membrane</keyword>
<proteinExistence type="predicted"/>
<dbReference type="Gene3D" id="6.10.340.10">
    <property type="match status" value="1"/>
</dbReference>
<feature type="transmembrane region" description="Helical" evidence="7">
    <location>
        <begin position="277"/>
        <end position="300"/>
    </location>
</feature>
<dbReference type="InterPro" id="IPR036890">
    <property type="entry name" value="HATPase_C_sf"/>
</dbReference>
<keyword evidence="2" id="KW-1003">Cell membrane</keyword>
<keyword evidence="4" id="KW-0808">Transferase</keyword>
<dbReference type="AlphaFoldDB" id="A0A7Z2ZNC7"/>
<dbReference type="RefSeq" id="WP_169282520.1">
    <property type="nucleotide sequence ID" value="NZ_CP051680.1"/>
</dbReference>
<organism evidence="9 10">
    <name type="scientific">Cohnella herbarum</name>
    <dbReference type="NCBI Taxonomy" id="2728023"/>
    <lineage>
        <taxon>Bacteria</taxon>
        <taxon>Bacillati</taxon>
        <taxon>Bacillota</taxon>
        <taxon>Bacilli</taxon>
        <taxon>Bacillales</taxon>
        <taxon>Paenibacillaceae</taxon>
        <taxon>Cohnella</taxon>
    </lineage>
</organism>
<feature type="domain" description="HAMP" evidence="8">
    <location>
        <begin position="298"/>
        <end position="351"/>
    </location>
</feature>
<keyword evidence="7" id="KW-0812">Transmembrane</keyword>
<dbReference type="SUPFAM" id="SSF55874">
    <property type="entry name" value="ATPase domain of HSP90 chaperone/DNA topoisomerase II/histidine kinase"/>
    <property type="match status" value="1"/>
</dbReference>
<dbReference type="SMART" id="SM00304">
    <property type="entry name" value="HAMP"/>
    <property type="match status" value="1"/>
</dbReference>
<keyword evidence="3" id="KW-0597">Phosphoprotein</keyword>
<evidence type="ECO:0000256" key="4">
    <source>
        <dbReference type="ARBA" id="ARBA00022679"/>
    </source>
</evidence>
<evidence type="ECO:0000313" key="9">
    <source>
        <dbReference type="EMBL" id="QJD86271.1"/>
    </source>
</evidence>
<dbReference type="InterPro" id="IPR003594">
    <property type="entry name" value="HATPase_dom"/>
</dbReference>
<dbReference type="GO" id="GO:0005886">
    <property type="term" value="C:plasma membrane"/>
    <property type="evidence" value="ECO:0007669"/>
    <property type="project" value="UniProtKB-SubCell"/>
</dbReference>
<evidence type="ECO:0000256" key="7">
    <source>
        <dbReference type="SAM" id="Phobius"/>
    </source>
</evidence>
<evidence type="ECO:0000259" key="8">
    <source>
        <dbReference type="PROSITE" id="PS50885"/>
    </source>
</evidence>
<dbReference type="PROSITE" id="PS50885">
    <property type="entry name" value="HAMP"/>
    <property type="match status" value="1"/>
</dbReference>
<evidence type="ECO:0000256" key="3">
    <source>
        <dbReference type="ARBA" id="ARBA00022553"/>
    </source>
</evidence>
<keyword evidence="7" id="KW-1133">Transmembrane helix</keyword>
<name>A0A7Z2ZNC7_9BACL</name>
<evidence type="ECO:0000256" key="6">
    <source>
        <dbReference type="ARBA" id="ARBA00023136"/>
    </source>
</evidence>
<dbReference type="PANTHER" id="PTHR34220">
    <property type="entry name" value="SENSOR HISTIDINE KINASE YPDA"/>
    <property type="match status" value="1"/>
</dbReference>
<dbReference type="KEGG" id="cheb:HH215_25955"/>
<dbReference type="InterPro" id="IPR010559">
    <property type="entry name" value="Sig_transdc_His_kin_internal"/>
</dbReference>
<evidence type="ECO:0000313" key="10">
    <source>
        <dbReference type="Proteomes" id="UP000502248"/>
    </source>
</evidence>
<comment type="subcellular location">
    <subcellularLocation>
        <location evidence="1">Cell membrane</location>
        <topology evidence="1">Multi-pass membrane protein</topology>
    </subcellularLocation>
</comment>
<protein>
    <submittedName>
        <fullName evidence="9">Histidine kinase</fullName>
    </submittedName>
</protein>
<evidence type="ECO:0000256" key="5">
    <source>
        <dbReference type="ARBA" id="ARBA00022777"/>
    </source>
</evidence>
<dbReference type="Pfam" id="PF06580">
    <property type="entry name" value="His_kinase"/>
    <property type="match status" value="1"/>
</dbReference>
<dbReference type="Gene3D" id="3.30.565.10">
    <property type="entry name" value="Histidine kinase-like ATPase, C-terminal domain"/>
    <property type="match status" value="1"/>
</dbReference>
<dbReference type="InterPro" id="IPR050640">
    <property type="entry name" value="Bact_2-comp_sensor_kinase"/>
</dbReference>
<dbReference type="Pfam" id="PF02518">
    <property type="entry name" value="HATPase_c"/>
    <property type="match status" value="1"/>
</dbReference>
<dbReference type="Pfam" id="PF00672">
    <property type="entry name" value="HAMP"/>
    <property type="match status" value="1"/>
</dbReference>
<dbReference type="PANTHER" id="PTHR34220:SF7">
    <property type="entry name" value="SENSOR HISTIDINE KINASE YPDA"/>
    <property type="match status" value="1"/>
</dbReference>